<name>A0A4U7BEX7_9PEZI</name>
<dbReference type="InterPro" id="IPR039931">
    <property type="entry name" value="EEIG1/2-like"/>
</dbReference>
<accession>A0A4U7BEX7</accession>
<feature type="domain" description="C2 NT-type" evidence="2">
    <location>
        <begin position="17"/>
        <end position="165"/>
    </location>
</feature>
<evidence type="ECO:0000313" key="4">
    <source>
        <dbReference type="Proteomes" id="UP000308133"/>
    </source>
</evidence>
<organism evidence="3 4">
    <name type="scientific">Elsinoe australis</name>
    <dbReference type="NCBI Taxonomy" id="40998"/>
    <lineage>
        <taxon>Eukaryota</taxon>
        <taxon>Fungi</taxon>
        <taxon>Dikarya</taxon>
        <taxon>Ascomycota</taxon>
        <taxon>Pezizomycotina</taxon>
        <taxon>Dothideomycetes</taxon>
        <taxon>Dothideomycetidae</taxon>
        <taxon>Myriangiales</taxon>
        <taxon>Elsinoaceae</taxon>
        <taxon>Elsinoe</taxon>
    </lineage>
</organism>
<dbReference type="PANTHER" id="PTHR21456:SF1">
    <property type="entry name" value="C2 NT-TYPE DOMAIN-CONTAINING PROTEIN"/>
    <property type="match status" value="1"/>
</dbReference>
<dbReference type="InterPro" id="IPR019448">
    <property type="entry name" value="NT-C2"/>
</dbReference>
<evidence type="ECO:0000313" key="3">
    <source>
        <dbReference type="EMBL" id="TKX26617.1"/>
    </source>
</evidence>
<dbReference type="EMBL" id="PTQR01000012">
    <property type="protein sequence ID" value="TKX26617.1"/>
    <property type="molecule type" value="Genomic_DNA"/>
</dbReference>
<feature type="compositionally biased region" description="Low complexity" evidence="1">
    <location>
        <begin position="286"/>
        <end position="296"/>
    </location>
</feature>
<evidence type="ECO:0000256" key="1">
    <source>
        <dbReference type="SAM" id="MobiDB-lite"/>
    </source>
</evidence>
<reference evidence="3 4" key="1">
    <citation type="submission" date="2018-02" db="EMBL/GenBank/DDBJ databases">
        <title>Draft genome sequences of Elsinoe sp., causing black scab on jojoba.</title>
        <authorList>
            <person name="Stodart B."/>
            <person name="Jeffress S."/>
            <person name="Ash G."/>
            <person name="Arun Chinnappa K."/>
        </authorList>
    </citation>
    <scope>NUCLEOTIDE SEQUENCE [LARGE SCALE GENOMIC DNA]</scope>
    <source>
        <strain evidence="3 4">Hillstone_2</strain>
    </source>
</reference>
<protein>
    <recommendedName>
        <fullName evidence="2">C2 NT-type domain-containing protein</fullName>
    </recommendedName>
</protein>
<sequence length="393" mass="43537">MSRRRSSLIHTLIKAELPVPKNRRPKFDLHFRIHDLNNVPLVSGTSLIKWHLASSTAAEHRGKTPKYTIKDHKVVYDFEKTIQVRLVIGKDGVLQESHVHFEILQEYQSSGRSERITLGSIKLNLAEYVDIGQHDQADGGSITRRYLMQESKINSTLKIEISMKHLEGDKNYTAPPLRTAPVFGGIAGIMASDVADAPEEGAHMPSLSSKSRENGELQDMYRRTLAASWAAQPGEPRADECIEDIFAGGDGWGQRTPKNEHSRAATPTQSRLNVKDDSDDESGGLSRDSSASNLSSIFGRGNKNKWSPSKNAARKTPVSQHGFGEGGVRDKPSMSMLKPGGVSGRTSLEQQARKLEKAGGRDFGMKKGRHEIDEFDNPYKEDLRSWKIRGSVA</sequence>
<dbReference type="PROSITE" id="PS51840">
    <property type="entry name" value="C2_NT"/>
    <property type="match status" value="1"/>
</dbReference>
<dbReference type="Proteomes" id="UP000308133">
    <property type="component" value="Unassembled WGS sequence"/>
</dbReference>
<proteinExistence type="predicted"/>
<comment type="caution">
    <text evidence="3">The sequence shown here is derived from an EMBL/GenBank/DDBJ whole genome shotgun (WGS) entry which is preliminary data.</text>
</comment>
<gene>
    <name evidence="3" type="ORF">C1H76_1149</name>
</gene>
<dbReference type="PANTHER" id="PTHR21456">
    <property type="entry name" value="FAMILY WITH SEQUENCE SIMILARITY 102"/>
    <property type="match status" value="1"/>
</dbReference>
<dbReference type="AlphaFoldDB" id="A0A4U7BEX7"/>
<feature type="region of interest" description="Disordered" evidence="1">
    <location>
        <begin position="248"/>
        <end position="351"/>
    </location>
</feature>
<dbReference type="Pfam" id="PF10358">
    <property type="entry name" value="NT-C2"/>
    <property type="match status" value="1"/>
</dbReference>
<evidence type="ECO:0000259" key="2">
    <source>
        <dbReference type="PROSITE" id="PS51840"/>
    </source>
</evidence>